<dbReference type="NCBIfam" id="TIGR03346">
    <property type="entry name" value="chaperone_ClpB"/>
    <property type="match status" value="1"/>
</dbReference>
<keyword evidence="2 9" id="KW-0677">Repeat</keyword>
<dbReference type="InterPro" id="IPR003959">
    <property type="entry name" value="ATPase_AAA_core"/>
</dbReference>
<dbReference type="InterPro" id="IPR018368">
    <property type="entry name" value="ClpA/B_CS1"/>
</dbReference>
<name>A0ABW6EFK6_9ACTN</name>
<dbReference type="Gene3D" id="1.10.8.60">
    <property type="match status" value="1"/>
</dbReference>
<evidence type="ECO:0000313" key="14">
    <source>
        <dbReference type="Proteomes" id="UP001598251"/>
    </source>
</evidence>
<keyword evidence="5 11" id="KW-0346">Stress response</keyword>
<gene>
    <name evidence="11 13" type="primary">clpB</name>
    <name evidence="13" type="ORF">ACFWSS_07620</name>
</gene>
<accession>A0ABW6EFK6</accession>
<dbReference type="InterPro" id="IPR017730">
    <property type="entry name" value="Chaperonin_ClpB"/>
</dbReference>
<dbReference type="InterPro" id="IPR003593">
    <property type="entry name" value="AAA+_ATPase"/>
</dbReference>
<comment type="subcellular location">
    <subcellularLocation>
        <location evidence="11">Cytoplasm</location>
    </subcellularLocation>
</comment>
<dbReference type="Pfam" id="PF10431">
    <property type="entry name" value="ClpB_D2-small"/>
    <property type="match status" value="1"/>
</dbReference>
<sequence>MDAELTNKSRDAINAATNRAVKDGHPDLTPGHLLLALLEGEDNENIVDLLAAVEADLALVRGETERLLGGLPSVTGSTVAPPQPNRELLAVIQDAAQRAKELGDDYISTEHLLIGIAAKGGRAGEILEGQGAGARKLLAAFETSRGGRRVTTPDPEGQYKALEKFGTDFTAAAREGKLDPVIGRDQEIRRVVQVLSRRTKNNPVLIGEPGVGKTAVVEGLAQRIVKGDVPESLKDKRLVSLDLGAMVAGAKYRGEFEERLKTVLSEIKESDGRIITFIDELHTVVGAGAGGDSAMDAGNMLKPMLARGELRMVGATTLDEYRERIEKDPALERRFQQVLVAEPTVEDTIAILRGLKGRYEAHHKVQIADSALVAAATLSDRYITSRFLPDKAIDLVDEAASRLRMEIDSSPLEIDELQRSVDRLRMEELALKNESDAASKERLAKLRRDLADKEEELRGLNARWEKEKQGLNRVGELKERLDELRGQAERAQRDGDFDAASKLLYGEIPGLERELEEAAEAEQEASKDKDTMVKEEVGPDDIADVVGAWTGIPAGRLLEGETQKLLRMESELGKRLIGQTEAVQAVSDAVRRTRAGIADPDRPTGSFLFLGPTGVGKTELAKALADFLFDDERAMIRIDMSEYGEKHSVARLVGAPPGYVGYEEGGQLTEAVRRRPYSVVLLDEVEKAHPEVFDILLQVLDDGRLTDGQGRTVDFRNTILVLTSNLGSQFLMDPLVKPEVKKQQVLDVVRASFKPEFINRLDDLVVFSALSGDELAHIAGLQIDRLAKRLADRRLTLDVTPEALAWLAQEGNDPAYGARPLRRLIQTAIGDRLAKEILSGEVRDGDTVRVDRAEDGLIVGPAS</sequence>
<comment type="similarity">
    <text evidence="1 10">Belongs to the ClpA/ClpB family.</text>
</comment>
<dbReference type="Proteomes" id="UP001598251">
    <property type="component" value="Unassembled WGS sequence"/>
</dbReference>
<dbReference type="Pfam" id="PF17871">
    <property type="entry name" value="AAA_lid_9"/>
    <property type="match status" value="1"/>
</dbReference>
<dbReference type="Gene3D" id="1.10.1780.10">
    <property type="entry name" value="Clp, N-terminal domain"/>
    <property type="match status" value="1"/>
</dbReference>
<evidence type="ECO:0000256" key="3">
    <source>
        <dbReference type="ARBA" id="ARBA00022741"/>
    </source>
</evidence>
<evidence type="ECO:0000256" key="5">
    <source>
        <dbReference type="ARBA" id="ARBA00023016"/>
    </source>
</evidence>
<evidence type="ECO:0000313" key="13">
    <source>
        <dbReference type="EMBL" id="MFD4212766.1"/>
    </source>
</evidence>
<dbReference type="InterPro" id="IPR004176">
    <property type="entry name" value="Clp_R_N"/>
</dbReference>
<keyword evidence="4 10" id="KW-0067">ATP-binding</keyword>
<evidence type="ECO:0000256" key="1">
    <source>
        <dbReference type="ARBA" id="ARBA00008675"/>
    </source>
</evidence>
<keyword evidence="3 10" id="KW-0547">Nucleotide-binding</keyword>
<evidence type="ECO:0000256" key="7">
    <source>
        <dbReference type="ARBA" id="ARBA00023186"/>
    </source>
</evidence>
<comment type="function">
    <text evidence="11">Part of a stress-induced multi-chaperone system, it is involved in the recovery of the cell from heat-induced damage, in cooperation with DnaK, DnaJ and GrpE.</text>
</comment>
<dbReference type="InterPro" id="IPR019489">
    <property type="entry name" value="Clp_ATPase_C"/>
</dbReference>
<comment type="subunit">
    <text evidence="8">Homohexamer. The oligomerization is ATP-dependent.</text>
</comment>
<dbReference type="SUPFAM" id="SSF52540">
    <property type="entry name" value="P-loop containing nucleoside triphosphate hydrolases"/>
    <property type="match status" value="2"/>
</dbReference>
<dbReference type="InterPro" id="IPR028299">
    <property type="entry name" value="ClpA/B_CS2"/>
</dbReference>
<comment type="caution">
    <text evidence="13">The sequence shown here is derived from an EMBL/GenBank/DDBJ whole genome shotgun (WGS) entry which is preliminary data.</text>
</comment>
<dbReference type="EMBL" id="JBHXOF010000003">
    <property type="protein sequence ID" value="MFD4212766.1"/>
    <property type="molecule type" value="Genomic_DNA"/>
</dbReference>
<proteinExistence type="inferred from homology"/>
<protein>
    <recommendedName>
        <fullName evidence="11">Chaperone protein ClpB</fullName>
    </recommendedName>
</protein>
<evidence type="ECO:0000256" key="4">
    <source>
        <dbReference type="ARBA" id="ARBA00022840"/>
    </source>
</evidence>
<dbReference type="PROSITE" id="PS51903">
    <property type="entry name" value="CLP_R"/>
    <property type="match status" value="1"/>
</dbReference>
<evidence type="ECO:0000256" key="6">
    <source>
        <dbReference type="ARBA" id="ARBA00023054"/>
    </source>
</evidence>
<dbReference type="PROSITE" id="PS00870">
    <property type="entry name" value="CLPAB_1"/>
    <property type="match status" value="1"/>
</dbReference>
<dbReference type="InterPro" id="IPR036628">
    <property type="entry name" value="Clp_N_dom_sf"/>
</dbReference>
<evidence type="ECO:0000259" key="12">
    <source>
        <dbReference type="PROSITE" id="PS51903"/>
    </source>
</evidence>
<dbReference type="SUPFAM" id="SSF81923">
    <property type="entry name" value="Double Clp-N motif"/>
    <property type="match status" value="1"/>
</dbReference>
<dbReference type="Gene3D" id="3.40.50.300">
    <property type="entry name" value="P-loop containing nucleotide triphosphate hydrolases"/>
    <property type="match status" value="3"/>
</dbReference>
<dbReference type="SMART" id="SM00382">
    <property type="entry name" value="AAA"/>
    <property type="match status" value="2"/>
</dbReference>
<evidence type="ECO:0000256" key="11">
    <source>
        <dbReference type="RuleBase" id="RU362034"/>
    </source>
</evidence>
<feature type="domain" description="Clp R" evidence="12">
    <location>
        <begin position="1"/>
        <end position="147"/>
    </location>
</feature>
<dbReference type="PROSITE" id="PS00871">
    <property type="entry name" value="CLPAB_2"/>
    <property type="match status" value="1"/>
</dbReference>
<dbReference type="Pfam" id="PF00004">
    <property type="entry name" value="AAA"/>
    <property type="match status" value="1"/>
</dbReference>
<dbReference type="CDD" id="cd19499">
    <property type="entry name" value="RecA-like_ClpB_Hsp104-like"/>
    <property type="match status" value="1"/>
</dbReference>
<dbReference type="RefSeq" id="WP_189525331.1">
    <property type="nucleotide sequence ID" value="NZ_BMSG01000010.1"/>
</dbReference>
<evidence type="ECO:0000256" key="2">
    <source>
        <dbReference type="ARBA" id="ARBA00022737"/>
    </source>
</evidence>
<reference evidence="13 14" key="1">
    <citation type="submission" date="2024-09" db="EMBL/GenBank/DDBJ databases">
        <title>The Natural Products Discovery Center: Release of the First 8490 Sequenced Strains for Exploring Actinobacteria Biosynthetic Diversity.</title>
        <authorList>
            <person name="Kalkreuter E."/>
            <person name="Kautsar S.A."/>
            <person name="Yang D."/>
            <person name="Bader C.D."/>
            <person name="Teijaro C.N."/>
            <person name="Fluegel L."/>
            <person name="Davis C.M."/>
            <person name="Simpson J.R."/>
            <person name="Lauterbach L."/>
            <person name="Steele A.D."/>
            <person name="Gui C."/>
            <person name="Meng S."/>
            <person name="Li G."/>
            <person name="Viehrig K."/>
            <person name="Ye F."/>
            <person name="Su P."/>
            <person name="Kiefer A.F."/>
            <person name="Nichols A."/>
            <person name="Cepeda A.J."/>
            <person name="Yan W."/>
            <person name="Fan B."/>
            <person name="Jiang Y."/>
            <person name="Adhikari A."/>
            <person name="Zheng C.-J."/>
            <person name="Schuster L."/>
            <person name="Cowan T.M."/>
            <person name="Smanski M.J."/>
            <person name="Chevrette M.G."/>
            <person name="De Carvalho L.P.S."/>
            <person name="Shen B."/>
        </authorList>
    </citation>
    <scope>NUCLEOTIDE SEQUENCE [LARGE SCALE GENOMIC DNA]</scope>
    <source>
        <strain evidence="13 14">NPDC058546</strain>
    </source>
</reference>
<keyword evidence="6 11" id="KW-0175">Coiled coil</keyword>
<keyword evidence="14" id="KW-1185">Reference proteome</keyword>
<dbReference type="InterPro" id="IPR001270">
    <property type="entry name" value="ClpA/B"/>
</dbReference>
<dbReference type="PRINTS" id="PR00300">
    <property type="entry name" value="CLPPROTEASEA"/>
</dbReference>
<evidence type="ECO:0000256" key="10">
    <source>
        <dbReference type="RuleBase" id="RU004432"/>
    </source>
</evidence>
<feature type="coiled-coil region" evidence="11">
    <location>
        <begin position="414"/>
        <end position="531"/>
    </location>
</feature>
<dbReference type="CDD" id="cd00009">
    <property type="entry name" value="AAA"/>
    <property type="match status" value="1"/>
</dbReference>
<keyword evidence="7 10" id="KW-0143">Chaperone</keyword>
<evidence type="ECO:0000256" key="9">
    <source>
        <dbReference type="PROSITE-ProRule" id="PRU01251"/>
    </source>
</evidence>
<dbReference type="InterPro" id="IPR050130">
    <property type="entry name" value="ClpA_ClpB"/>
</dbReference>
<comment type="subunit">
    <text evidence="11">Homohexamer; The oligomerization is ATP-dependent.</text>
</comment>
<dbReference type="InterPro" id="IPR041546">
    <property type="entry name" value="ClpA/ClpB_AAA_lid"/>
</dbReference>
<dbReference type="Pfam" id="PF07724">
    <property type="entry name" value="AAA_2"/>
    <property type="match status" value="1"/>
</dbReference>
<dbReference type="SMART" id="SM01086">
    <property type="entry name" value="ClpB_D2-small"/>
    <property type="match status" value="1"/>
</dbReference>
<keyword evidence="11" id="KW-0963">Cytoplasm</keyword>
<dbReference type="InterPro" id="IPR027417">
    <property type="entry name" value="P-loop_NTPase"/>
</dbReference>
<dbReference type="PANTHER" id="PTHR11638:SF18">
    <property type="entry name" value="HEAT SHOCK PROTEIN 104"/>
    <property type="match status" value="1"/>
</dbReference>
<evidence type="ECO:0000256" key="8">
    <source>
        <dbReference type="ARBA" id="ARBA00026057"/>
    </source>
</evidence>
<dbReference type="Pfam" id="PF02861">
    <property type="entry name" value="Clp_N"/>
    <property type="match status" value="1"/>
</dbReference>
<organism evidence="13 14">
    <name type="scientific">Streptomyces sindenensis</name>
    <dbReference type="NCBI Taxonomy" id="67363"/>
    <lineage>
        <taxon>Bacteria</taxon>
        <taxon>Bacillati</taxon>
        <taxon>Actinomycetota</taxon>
        <taxon>Actinomycetes</taxon>
        <taxon>Kitasatosporales</taxon>
        <taxon>Streptomycetaceae</taxon>
        <taxon>Streptomyces</taxon>
    </lineage>
</organism>
<dbReference type="PANTHER" id="PTHR11638">
    <property type="entry name" value="ATP-DEPENDENT CLP PROTEASE"/>
    <property type="match status" value="1"/>
</dbReference>